<protein>
    <submittedName>
        <fullName evidence="2">Histidine kinase</fullName>
    </submittedName>
</protein>
<sequence>MSELVLQASDDLVARLAHEGDAVRAVVELIWNGIDAEANTVTVVLERDVSEAISVVRVVDDGHGISSDEVEATFGRIGGSWKQHSQKTKNGLRQLHGKLGEGRLRAFALGSAVTWTSTSDNTAGERQEVTISGNRRTRDRFRWDVIPSSASPTGTTVIATNEEQRSLGALEADGVLSTLRSHFAPILLNDTSLSITYDAMTLDPAQEIENDTSITISFGDAGEHAASVRVIEWRSGTHRAIYFGPDGVHFPFEESGSQLERQFSYSAYVSWDGLGPDQLALLGLGDMAPDPVGQLWKSARTAIHDHFASRRRQQRREQIDQWKESGIYPYQGEPTNEPEKAERAVFDVVSGTLVSHISRTKKDARLTLALLRDAIRHDPDKLTTILHEVVSLSEADRDTLTRLLSETTLSAIIRSANLVASRHKFLAGLEHLLFDPTDAATVGERDHLHKILEHELWVFGEAYHLMNSERGLTQLARTHLKLEGLPTNDVAAVRRWDGSSGRVDLHLAAQYKEHDHIRHLVVELKAPDITLSQTELNQVEGYVNTVRTNAAFASEKSSWDFILVATDFDELVDDRIQAEYRDTGQFLAPGAKAGRPRVRAFVRRWRDVIDENKRRLEFMTTALEHDPSITEGLEYVRQEYKDLLPPSLTNPADDHAETPAAAPR</sequence>
<dbReference type="Gene3D" id="3.30.565.10">
    <property type="entry name" value="Histidine kinase-like ATPase, C-terminal domain"/>
    <property type="match status" value="1"/>
</dbReference>
<dbReference type="GO" id="GO:0016301">
    <property type="term" value="F:kinase activity"/>
    <property type="evidence" value="ECO:0007669"/>
    <property type="project" value="UniProtKB-KW"/>
</dbReference>
<dbReference type="AlphaFoldDB" id="A0A2A7MP37"/>
<proteinExistence type="predicted"/>
<dbReference type="InterPro" id="IPR036890">
    <property type="entry name" value="HATPase_C_sf"/>
</dbReference>
<evidence type="ECO:0000313" key="2">
    <source>
        <dbReference type="EMBL" id="PEG33263.1"/>
    </source>
</evidence>
<gene>
    <name evidence="2" type="ORF">CQY20_31710</name>
</gene>
<dbReference type="SUPFAM" id="SSF55874">
    <property type="entry name" value="ATPase domain of HSP90 chaperone/DNA topoisomerase II/histidine kinase"/>
    <property type="match status" value="1"/>
</dbReference>
<accession>A0A2A7MP37</accession>
<reference evidence="2 3" key="1">
    <citation type="submission" date="2017-10" db="EMBL/GenBank/DDBJ databases">
        <title>The new phylogeny of genus Mycobacterium.</title>
        <authorList>
            <person name="Tortoli E."/>
            <person name="Trovato A."/>
            <person name="Cirillo D.M."/>
        </authorList>
    </citation>
    <scope>NUCLEOTIDE SEQUENCE [LARGE SCALE GENOMIC DNA]</scope>
    <source>
        <strain evidence="2 3">CCUG37673</strain>
    </source>
</reference>
<dbReference type="Pfam" id="PF13589">
    <property type="entry name" value="HATPase_c_3"/>
    <property type="match status" value="1"/>
</dbReference>
<dbReference type="EMBL" id="PDCP01000128">
    <property type="protein sequence ID" value="PEG33263.1"/>
    <property type="molecule type" value="Genomic_DNA"/>
</dbReference>
<feature type="region of interest" description="Disordered" evidence="1">
    <location>
        <begin position="644"/>
        <end position="664"/>
    </location>
</feature>
<dbReference type="OrthoDB" id="8765545at2"/>
<organism evidence="2 3">
    <name type="scientific">Mycolicibacterium agri</name>
    <name type="common">Mycobacterium agri</name>
    <dbReference type="NCBI Taxonomy" id="36811"/>
    <lineage>
        <taxon>Bacteria</taxon>
        <taxon>Bacillati</taxon>
        <taxon>Actinomycetota</taxon>
        <taxon>Actinomycetes</taxon>
        <taxon>Mycobacteriales</taxon>
        <taxon>Mycobacteriaceae</taxon>
        <taxon>Mycolicibacterium</taxon>
    </lineage>
</organism>
<keyword evidence="2" id="KW-0808">Transferase</keyword>
<evidence type="ECO:0000256" key="1">
    <source>
        <dbReference type="SAM" id="MobiDB-lite"/>
    </source>
</evidence>
<evidence type="ECO:0000313" key="3">
    <source>
        <dbReference type="Proteomes" id="UP000220914"/>
    </source>
</evidence>
<keyword evidence="2" id="KW-0418">Kinase</keyword>
<dbReference type="Proteomes" id="UP000220914">
    <property type="component" value="Unassembled WGS sequence"/>
</dbReference>
<name>A0A2A7MP37_MYCAG</name>
<keyword evidence="3" id="KW-1185">Reference proteome</keyword>
<comment type="caution">
    <text evidence="2">The sequence shown here is derived from an EMBL/GenBank/DDBJ whole genome shotgun (WGS) entry which is preliminary data.</text>
</comment>